<reference evidence="2 3" key="1">
    <citation type="journal article" date="2020" name="BMC Genomics">
        <title>Intraspecific diversification of the crop wild relative Brassica cretica Lam. using demographic model selection.</title>
        <authorList>
            <person name="Kioukis A."/>
            <person name="Michalopoulou V.A."/>
            <person name="Briers L."/>
            <person name="Pirintsos S."/>
            <person name="Studholme D.J."/>
            <person name="Pavlidis P."/>
            <person name="Sarris P.F."/>
        </authorList>
    </citation>
    <scope>NUCLEOTIDE SEQUENCE [LARGE SCALE GENOMIC DNA]</scope>
    <source>
        <strain evidence="3">cv. PFS-1207/04</strain>
    </source>
</reference>
<evidence type="ECO:0000313" key="3">
    <source>
        <dbReference type="Proteomes" id="UP000266723"/>
    </source>
</evidence>
<dbReference type="Proteomes" id="UP000266723">
    <property type="component" value="Unassembled WGS sequence"/>
</dbReference>
<organism evidence="2 3">
    <name type="scientific">Brassica cretica</name>
    <name type="common">Mustard</name>
    <dbReference type="NCBI Taxonomy" id="69181"/>
    <lineage>
        <taxon>Eukaryota</taxon>
        <taxon>Viridiplantae</taxon>
        <taxon>Streptophyta</taxon>
        <taxon>Embryophyta</taxon>
        <taxon>Tracheophyta</taxon>
        <taxon>Spermatophyta</taxon>
        <taxon>Magnoliopsida</taxon>
        <taxon>eudicotyledons</taxon>
        <taxon>Gunneridae</taxon>
        <taxon>Pentapetalae</taxon>
        <taxon>rosids</taxon>
        <taxon>malvids</taxon>
        <taxon>Brassicales</taxon>
        <taxon>Brassicaceae</taxon>
        <taxon>Brassiceae</taxon>
        <taxon>Brassica</taxon>
    </lineage>
</organism>
<feature type="compositionally biased region" description="Polar residues" evidence="1">
    <location>
        <begin position="341"/>
        <end position="362"/>
    </location>
</feature>
<feature type="compositionally biased region" description="Polar residues" evidence="1">
    <location>
        <begin position="385"/>
        <end position="396"/>
    </location>
</feature>
<accession>A0ABQ7AWK9</accession>
<feature type="compositionally biased region" description="Basic and acidic residues" evidence="1">
    <location>
        <begin position="260"/>
        <end position="271"/>
    </location>
</feature>
<feature type="compositionally biased region" description="Basic and acidic residues" evidence="1">
    <location>
        <begin position="11"/>
        <end position="46"/>
    </location>
</feature>
<feature type="compositionally biased region" description="Basic and acidic residues" evidence="1">
    <location>
        <begin position="214"/>
        <end position="223"/>
    </location>
</feature>
<sequence length="402" mass="42729">MIGEIIGDTEDDKKCNNGGNKKAEGRAKADVNVKVDGGAKVDEGVRDGGGAGSSSTAGAGRNNEIDLEEQLRSPAAWAGTSKKIDLEDRIASPRTDGGKGIKDLNPPKSDSSKGKEEIEEGKVSYSSALVAGSSMANISLEFVVEDGVAEVEIPEELFEGSGTHQGKDPRLIAFDACSRWGHRETDCQAQNRRETTPPGNEENLIVNDAEISEDPYKNEDTGKASKEIVTNLLAELKSLSEEGNLSGERVSVSPGVATDCEEKGDSTDQEKWALVTGNGGKTSPAREVESCHSPNGFQLLRDLQEEGEISDDDSSRSDTAEETLDVALEKNPQGGDVVGLTGQTRRPANGGSKTSTQKQNTVVRGRGRGSKRHTVKARDLVLVAAQQQKGQQPSKKVSSRKL</sequence>
<feature type="region of interest" description="Disordered" evidence="1">
    <location>
        <begin position="185"/>
        <end position="223"/>
    </location>
</feature>
<gene>
    <name evidence="2" type="ORF">DY000_02063577</name>
</gene>
<dbReference type="EMBL" id="QGKV02001556">
    <property type="protein sequence ID" value="KAF3518540.1"/>
    <property type="molecule type" value="Genomic_DNA"/>
</dbReference>
<evidence type="ECO:0000313" key="2">
    <source>
        <dbReference type="EMBL" id="KAF3518540.1"/>
    </source>
</evidence>
<protein>
    <submittedName>
        <fullName evidence="2">Uncharacterized protein</fullName>
    </submittedName>
</protein>
<name>A0ABQ7AWK9_BRACR</name>
<feature type="compositionally biased region" description="Basic and acidic residues" evidence="1">
    <location>
        <begin position="110"/>
        <end position="122"/>
    </location>
</feature>
<evidence type="ECO:0000256" key="1">
    <source>
        <dbReference type="SAM" id="MobiDB-lite"/>
    </source>
</evidence>
<feature type="compositionally biased region" description="Basic and acidic residues" evidence="1">
    <location>
        <begin position="185"/>
        <end position="195"/>
    </location>
</feature>
<feature type="region of interest" description="Disordered" evidence="1">
    <location>
        <begin position="383"/>
        <end position="402"/>
    </location>
</feature>
<keyword evidence="3" id="KW-1185">Reference proteome</keyword>
<feature type="region of interest" description="Disordered" evidence="1">
    <location>
        <begin position="1"/>
        <end position="122"/>
    </location>
</feature>
<feature type="region of interest" description="Disordered" evidence="1">
    <location>
        <begin position="241"/>
        <end position="377"/>
    </location>
</feature>
<proteinExistence type="predicted"/>
<comment type="caution">
    <text evidence="2">The sequence shown here is derived from an EMBL/GenBank/DDBJ whole genome shotgun (WGS) entry which is preliminary data.</text>
</comment>
<feature type="compositionally biased region" description="Basic residues" evidence="1">
    <location>
        <begin position="365"/>
        <end position="375"/>
    </location>
</feature>
<feature type="compositionally biased region" description="Basic and acidic residues" evidence="1">
    <location>
        <begin position="82"/>
        <end position="102"/>
    </location>
</feature>